<dbReference type="PANTHER" id="PTHR30461">
    <property type="entry name" value="DNA-INVERTASE FROM LAMBDOID PROPHAGE"/>
    <property type="match status" value="1"/>
</dbReference>
<evidence type="ECO:0000259" key="2">
    <source>
        <dbReference type="PROSITE" id="PS51736"/>
    </source>
</evidence>
<dbReference type="EMBL" id="CP009761">
    <property type="protein sequence ID" value="AIZ36701.1"/>
    <property type="molecule type" value="Genomic_DNA"/>
</dbReference>
<proteinExistence type="predicted"/>
<dbReference type="PANTHER" id="PTHR30461:SF23">
    <property type="entry name" value="DNA RECOMBINASE-RELATED"/>
    <property type="match status" value="1"/>
</dbReference>
<name>A0A0B4S292_9FIRM</name>
<dbReference type="InterPro" id="IPR006119">
    <property type="entry name" value="Resolv_N"/>
</dbReference>
<dbReference type="KEGG" id="pmic:NW74_04800"/>
<dbReference type="OrthoDB" id="9804620at2"/>
<keyword evidence="5" id="KW-1185">Reference proteome</keyword>
<dbReference type="SMART" id="SM00857">
    <property type="entry name" value="Resolvase"/>
    <property type="match status" value="1"/>
</dbReference>
<dbReference type="InterPro" id="IPR050639">
    <property type="entry name" value="SSR_resolvase"/>
</dbReference>
<feature type="domain" description="Resolvase/invertase-type recombinase catalytic" evidence="2">
    <location>
        <begin position="25"/>
        <end position="177"/>
    </location>
</feature>
<dbReference type="InterPro" id="IPR036162">
    <property type="entry name" value="Resolvase-like_N_sf"/>
</dbReference>
<organism evidence="4 5">
    <name type="scientific">Parvimonas micra</name>
    <dbReference type="NCBI Taxonomy" id="33033"/>
    <lineage>
        <taxon>Bacteria</taxon>
        <taxon>Bacillati</taxon>
        <taxon>Bacillota</taxon>
        <taxon>Tissierellia</taxon>
        <taxon>Tissierellales</taxon>
        <taxon>Peptoniphilaceae</taxon>
        <taxon>Parvimonas</taxon>
    </lineage>
</organism>
<reference evidence="4 5" key="1">
    <citation type="submission" date="2014-10" db="EMBL/GenBank/DDBJ databases">
        <title>Complete genome sequence of Parvimonas micra KCOM 1535 (= ChDC B708).</title>
        <authorList>
            <person name="Kook J.-K."/>
            <person name="Park S.-N."/>
            <person name="Lim Y.K."/>
            <person name="Roh H."/>
        </authorList>
    </citation>
    <scope>NUCLEOTIDE SEQUENCE [LARGE SCALE GENOMIC DNA]</scope>
    <source>
        <strain evidence="5">KCOM 1535 / ChDC B708</strain>
    </source>
</reference>
<dbReference type="InterPro" id="IPR038109">
    <property type="entry name" value="DNA_bind_recomb_sf"/>
</dbReference>
<dbReference type="STRING" id="33033.NW74_04800"/>
<dbReference type="Gene3D" id="3.40.50.1390">
    <property type="entry name" value="Resolvase, N-terminal catalytic domain"/>
    <property type="match status" value="1"/>
</dbReference>
<feature type="domain" description="Recombinase" evidence="3">
    <location>
        <begin position="185"/>
        <end position="329"/>
    </location>
</feature>
<accession>A0A0B4S292</accession>
<dbReference type="Gene3D" id="3.90.1750.20">
    <property type="entry name" value="Putative Large Serine Recombinase, Chain B, Domain 2"/>
    <property type="match status" value="1"/>
</dbReference>
<feature type="compositionally biased region" description="Basic and acidic residues" evidence="1">
    <location>
        <begin position="1"/>
        <end position="16"/>
    </location>
</feature>
<protein>
    <submittedName>
        <fullName evidence="4">Recombinase</fullName>
    </submittedName>
</protein>
<sequence>MARTANRRERAEEASLSKESGNSFQTAIYTRISRDKKEKPSDSIENQIALCESYIKKNDGHNLVGIYKDIAKTGTEFERPDFEKLMREVRTGKVNCIIVKDLSRFGRNYTELGNFIEKIFPFLGVRFIAVNDNLDTFHMEDPNKSLEVILKNIVNETYAKDISKKISTSHQIRIKQGGFICGAAPYGYTARKDEDGVRRLYIDENTASIVKEIFDAYLKGFSTLDISKLLLEKKVYIATDYRKFGKAKADENELIRAWIPTTILQVLKNRVYTGTLIQGRNQKHLFEGKKRERLDEEHWTITEDAHEAIISLDTFEKVQEKISSKSNSIKNSRKENKNAKDDTVFRGKLYCGICKRKMSVHRQKSGKKTVFYFSCNRFREFTTEKCGTSITEATLEKTVKAAFEAILLNNSKSYKAYLNAYDNLKIEMDKKKEKEITEIERKILGFSRLQSEYYEKYVLGKWSKEDFEREKGLLGKKKAELESLKERQVAIFEKEVFELEERHKYLTALFKGKTKKWDKDFVDSIIDKIFIGKDNTIEIKFNFEETPVITEKLGRKTRRS</sequence>
<dbReference type="AlphaFoldDB" id="A0A0B4S292"/>
<dbReference type="PROSITE" id="PS51737">
    <property type="entry name" value="RECOMBINASE_DNA_BIND"/>
    <property type="match status" value="1"/>
</dbReference>
<evidence type="ECO:0000313" key="4">
    <source>
        <dbReference type="EMBL" id="AIZ36701.1"/>
    </source>
</evidence>
<dbReference type="SUPFAM" id="SSF53041">
    <property type="entry name" value="Resolvase-like"/>
    <property type="match status" value="1"/>
</dbReference>
<dbReference type="InterPro" id="IPR011109">
    <property type="entry name" value="DNA_bind_recombinase_dom"/>
</dbReference>
<dbReference type="Proteomes" id="UP000031386">
    <property type="component" value="Chromosome"/>
</dbReference>
<gene>
    <name evidence="4" type="ORF">NW74_04800</name>
</gene>
<dbReference type="GO" id="GO:0003677">
    <property type="term" value="F:DNA binding"/>
    <property type="evidence" value="ECO:0007669"/>
    <property type="project" value="InterPro"/>
</dbReference>
<dbReference type="RefSeq" id="WP_041954153.1">
    <property type="nucleotide sequence ID" value="NZ_CP009761.1"/>
</dbReference>
<evidence type="ECO:0000256" key="1">
    <source>
        <dbReference type="SAM" id="MobiDB-lite"/>
    </source>
</evidence>
<dbReference type="Pfam" id="PF13408">
    <property type="entry name" value="Zn_ribbon_recom"/>
    <property type="match status" value="1"/>
</dbReference>
<evidence type="ECO:0000313" key="5">
    <source>
        <dbReference type="Proteomes" id="UP000031386"/>
    </source>
</evidence>
<dbReference type="Pfam" id="PF00239">
    <property type="entry name" value="Resolvase"/>
    <property type="match status" value="1"/>
</dbReference>
<dbReference type="PROSITE" id="PS51736">
    <property type="entry name" value="RECOMBINASES_3"/>
    <property type="match status" value="1"/>
</dbReference>
<evidence type="ECO:0000259" key="3">
    <source>
        <dbReference type="PROSITE" id="PS51737"/>
    </source>
</evidence>
<dbReference type="InterPro" id="IPR025827">
    <property type="entry name" value="Zn_ribbon_recom_dom"/>
</dbReference>
<dbReference type="Pfam" id="PF07508">
    <property type="entry name" value="Recombinase"/>
    <property type="match status" value="1"/>
</dbReference>
<dbReference type="GO" id="GO:0000150">
    <property type="term" value="F:DNA strand exchange activity"/>
    <property type="evidence" value="ECO:0007669"/>
    <property type="project" value="InterPro"/>
</dbReference>
<feature type="region of interest" description="Disordered" evidence="1">
    <location>
        <begin position="1"/>
        <end position="21"/>
    </location>
</feature>